<comment type="caution">
    <text evidence="2">The sequence shown here is derived from an EMBL/GenBank/DDBJ whole genome shotgun (WGS) entry which is preliminary data.</text>
</comment>
<sequence length="160" mass="17010">MADGNSTALAGLKFVEALQAIAEEAVERLRQQDEASSIAVHNFAQSSDYSAWADWLARQPRQGSGVGSRSRTPPAAESSSRGATETLLDVQPGLDFTTWDGAAALQQLSLPVTVEEGSQFGVITDVAMYDSALPLADSSEDPVFLMGLTGFDMMGFSFQN</sequence>
<proteinExistence type="predicted"/>
<dbReference type="AlphaFoldDB" id="A0A9P4WCP2"/>
<evidence type="ECO:0000313" key="3">
    <source>
        <dbReference type="Proteomes" id="UP000801428"/>
    </source>
</evidence>
<dbReference type="EMBL" id="SWKU01000002">
    <property type="protein sequence ID" value="KAF3010012.1"/>
    <property type="molecule type" value="Genomic_DNA"/>
</dbReference>
<accession>A0A9P4WCP2</accession>
<feature type="compositionally biased region" description="Polar residues" evidence="1">
    <location>
        <begin position="67"/>
        <end position="83"/>
    </location>
</feature>
<dbReference type="OrthoDB" id="3266505at2759"/>
<feature type="region of interest" description="Disordered" evidence="1">
    <location>
        <begin position="60"/>
        <end position="84"/>
    </location>
</feature>
<protein>
    <submittedName>
        <fullName evidence="2">Uncharacterized protein</fullName>
    </submittedName>
</protein>
<dbReference type="Proteomes" id="UP000801428">
    <property type="component" value="Unassembled WGS sequence"/>
</dbReference>
<reference evidence="2" key="1">
    <citation type="submission" date="2019-04" db="EMBL/GenBank/DDBJ databases">
        <title>Sequencing of skin fungus with MAO and IRED activity.</title>
        <authorList>
            <person name="Marsaioli A.J."/>
            <person name="Bonatto J.M.C."/>
            <person name="Reis Junior O."/>
        </authorList>
    </citation>
    <scope>NUCLEOTIDE SEQUENCE</scope>
    <source>
        <strain evidence="2">30M1</strain>
    </source>
</reference>
<name>A0A9P4WCP2_CURKU</name>
<keyword evidence="3" id="KW-1185">Reference proteome</keyword>
<evidence type="ECO:0000256" key="1">
    <source>
        <dbReference type="SAM" id="MobiDB-lite"/>
    </source>
</evidence>
<gene>
    <name evidence="2" type="ORF">E8E13_011417</name>
</gene>
<organism evidence="2 3">
    <name type="scientific">Curvularia kusanoi</name>
    <name type="common">Cochliobolus kusanoi</name>
    <dbReference type="NCBI Taxonomy" id="90978"/>
    <lineage>
        <taxon>Eukaryota</taxon>
        <taxon>Fungi</taxon>
        <taxon>Dikarya</taxon>
        <taxon>Ascomycota</taxon>
        <taxon>Pezizomycotina</taxon>
        <taxon>Dothideomycetes</taxon>
        <taxon>Pleosporomycetidae</taxon>
        <taxon>Pleosporales</taxon>
        <taxon>Pleosporineae</taxon>
        <taxon>Pleosporaceae</taxon>
        <taxon>Curvularia</taxon>
    </lineage>
</organism>
<evidence type="ECO:0000313" key="2">
    <source>
        <dbReference type="EMBL" id="KAF3010012.1"/>
    </source>
</evidence>